<dbReference type="Gene3D" id="3.10.129.10">
    <property type="entry name" value="Hotdog Thioesterase"/>
    <property type="match status" value="1"/>
</dbReference>
<dbReference type="STRING" id="476157.GCA_001663155_00269"/>
<comment type="caution">
    <text evidence="1">The sequence shown here is derived from an EMBL/GenBank/DDBJ whole genome shotgun (WGS) entry which is preliminary data.</text>
</comment>
<dbReference type="OrthoDB" id="7183822at2"/>
<dbReference type="AlphaFoldDB" id="A0A562UTA8"/>
<protein>
    <submittedName>
        <fullName evidence="1">3-methylfumaryl-CoA hydratase</fullName>
    </submittedName>
</protein>
<keyword evidence="2" id="KW-1185">Reference proteome</keyword>
<dbReference type="PANTHER" id="PTHR28152">
    <property type="entry name" value="HYDROXYACYL-THIOESTER DEHYDRATASE TYPE 2, MITOCHONDRIAL"/>
    <property type="match status" value="1"/>
</dbReference>
<sequence length="283" mass="31257">MTEWDNWIGREQVQRDTLDTALANRWFATFDLEASAIGMMPQGIHLCLCTPEAPQAALGGDGHPARDKSDESFFPPIPLPRRMWAASEIEFLEPIPIGADIERISRIASIAEKEGKTGKLGFVDVEHITKADGGIAVREKQTLVYRDAVAGDAPLSPPEPTSATFDAASWDQHQQITPDPRLLFRFSALTFNTHRIHYDLPYARDVERYRGLVVHGPLMASLLLQMAANELGENKLKSFSFRAVSPAIADEPLHLAMRKTSEGYELGTFASDGRQCVKASATI</sequence>
<accession>A0A562UTA8</accession>
<dbReference type="EMBL" id="VLLK01000001">
    <property type="protein sequence ID" value="TWJ08856.1"/>
    <property type="molecule type" value="Genomic_DNA"/>
</dbReference>
<gene>
    <name evidence="1" type="ORF">JN10_0475</name>
</gene>
<reference evidence="1 2" key="1">
    <citation type="submission" date="2019-07" db="EMBL/GenBank/DDBJ databases">
        <title>Genomic Encyclopedia of Archaeal and Bacterial Type Strains, Phase II (KMG-II): from individual species to whole genera.</title>
        <authorList>
            <person name="Goeker M."/>
        </authorList>
    </citation>
    <scope>NUCLEOTIDE SEQUENCE [LARGE SCALE GENOMIC DNA]</scope>
    <source>
        <strain evidence="1 2">ATCC BAA-2084</strain>
    </source>
</reference>
<dbReference type="SUPFAM" id="SSF54637">
    <property type="entry name" value="Thioesterase/thiol ester dehydrase-isomerase"/>
    <property type="match status" value="2"/>
</dbReference>
<organism evidence="1 2">
    <name type="scientific">Altererythrobacter ishigakiensis</name>
    <dbReference type="NCBI Taxonomy" id="476157"/>
    <lineage>
        <taxon>Bacteria</taxon>
        <taxon>Pseudomonadati</taxon>
        <taxon>Pseudomonadota</taxon>
        <taxon>Alphaproteobacteria</taxon>
        <taxon>Sphingomonadales</taxon>
        <taxon>Erythrobacteraceae</taxon>
        <taxon>Altererythrobacter</taxon>
    </lineage>
</organism>
<dbReference type="RefSeq" id="WP_067596604.1">
    <property type="nucleotide sequence ID" value="NZ_CP015963.1"/>
</dbReference>
<name>A0A562UTA8_9SPHN</name>
<proteinExistence type="predicted"/>
<dbReference type="GO" id="GO:0019171">
    <property type="term" value="F:(3R)-hydroxyacyl-[acyl-carrier-protein] dehydratase activity"/>
    <property type="evidence" value="ECO:0007669"/>
    <property type="project" value="TreeGrafter"/>
</dbReference>
<dbReference type="PANTHER" id="PTHR28152:SF1">
    <property type="entry name" value="HYDROXYACYL-THIOESTER DEHYDRATASE TYPE 2, MITOCHONDRIAL"/>
    <property type="match status" value="1"/>
</dbReference>
<dbReference type="InterPro" id="IPR052741">
    <property type="entry name" value="Mitochondrial_HTD2"/>
</dbReference>
<evidence type="ECO:0000313" key="2">
    <source>
        <dbReference type="Proteomes" id="UP000320547"/>
    </source>
</evidence>
<evidence type="ECO:0000313" key="1">
    <source>
        <dbReference type="EMBL" id="TWJ08856.1"/>
    </source>
</evidence>
<dbReference type="Proteomes" id="UP000320547">
    <property type="component" value="Unassembled WGS sequence"/>
</dbReference>
<dbReference type="InterPro" id="IPR029069">
    <property type="entry name" value="HotDog_dom_sf"/>
</dbReference>